<comment type="caution">
    <text evidence="1">The sequence shown here is derived from an EMBL/GenBank/DDBJ whole genome shotgun (WGS) entry which is preliminary data.</text>
</comment>
<gene>
    <name evidence="1" type="ORF">HII30_18155</name>
</gene>
<proteinExistence type="predicted"/>
<organism evidence="1 2">
    <name type="scientific">Paenibacillus lemnae</name>
    <dbReference type="NCBI Taxonomy" id="1330551"/>
    <lineage>
        <taxon>Bacteria</taxon>
        <taxon>Bacillati</taxon>
        <taxon>Bacillota</taxon>
        <taxon>Bacilli</taxon>
        <taxon>Bacillales</taxon>
        <taxon>Paenibacillaceae</taxon>
        <taxon>Paenibacillus</taxon>
    </lineage>
</organism>
<evidence type="ECO:0000313" key="1">
    <source>
        <dbReference type="EMBL" id="NMO97690.1"/>
    </source>
</evidence>
<name>A0A848MC19_PAELE</name>
<evidence type="ECO:0000313" key="2">
    <source>
        <dbReference type="Proteomes" id="UP000565468"/>
    </source>
</evidence>
<dbReference type="EMBL" id="JABBPN010000021">
    <property type="protein sequence ID" value="NMO97690.1"/>
    <property type="molecule type" value="Genomic_DNA"/>
</dbReference>
<accession>A0A848MC19</accession>
<reference evidence="1 2" key="1">
    <citation type="submission" date="2020-04" db="EMBL/GenBank/DDBJ databases">
        <title>Paenibacillus algicola sp. nov., a novel marine bacterium producing alginate lyase.</title>
        <authorList>
            <person name="Huang H."/>
        </authorList>
    </citation>
    <scope>NUCLEOTIDE SEQUENCE [LARGE SCALE GENOMIC DNA]</scope>
    <source>
        <strain evidence="1 2">L7-75</strain>
    </source>
</reference>
<protein>
    <submittedName>
        <fullName evidence="1">Uncharacterized protein</fullName>
    </submittedName>
</protein>
<sequence>MPVHEFVIENRSDVENSSYLTYTRDSNGDLYREGLIVIEYTSIDDEFIEYINDSLNWISTWNPSTEQNGMGLNHIGVTLIDGSNLITFKGIIQSWADMLKYAPQKIILNRSYCILKSDLLKKLGKLVHLIERAEIETKCILHLGI</sequence>
<keyword evidence="2" id="KW-1185">Reference proteome</keyword>
<dbReference type="RefSeq" id="WP_169506465.1">
    <property type="nucleotide sequence ID" value="NZ_JABBPN010000021.1"/>
</dbReference>
<dbReference type="Proteomes" id="UP000565468">
    <property type="component" value="Unassembled WGS sequence"/>
</dbReference>
<dbReference type="AlphaFoldDB" id="A0A848MC19"/>